<dbReference type="SMART" id="SM00530">
    <property type="entry name" value="HTH_XRE"/>
    <property type="match status" value="1"/>
</dbReference>
<dbReference type="RefSeq" id="WP_006229466.1">
    <property type="nucleotide sequence ID" value="NZ_CH724134.1"/>
</dbReference>
<evidence type="ECO:0000259" key="1">
    <source>
        <dbReference type="PROSITE" id="PS50943"/>
    </source>
</evidence>
<comment type="caution">
    <text evidence="2">The sequence shown here is derived from an EMBL/GenBank/DDBJ whole genome shotgun (WGS) entry which is preliminary data.</text>
</comment>
<dbReference type="CDD" id="cd00093">
    <property type="entry name" value="HTH_XRE"/>
    <property type="match status" value="1"/>
</dbReference>
<reference evidence="2 3" key="1">
    <citation type="submission" date="2006-03" db="EMBL/GenBank/DDBJ databases">
        <authorList>
            <person name="Bartlett D.H."/>
            <person name="Valle G."/>
            <person name="Lauro F.M."/>
            <person name="Vezzi A."/>
            <person name="Simonato F."/>
            <person name="Eloe E."/>
            <person name="Vitulo N."/>
            <person name="Stratton T.K."/>
            <person name="D'angelo M."/>
            <person name="Ferriera S."/>
            <person name="Johnson J."/>
            <person name="Kravitz S."/>
            <person name="Beeson K."/>
            <person name="Sutton G."/>
            <person name="Rogers Y."/>
            <person name="Friedman R."/>
            <person name="Frazier M."/>
            <person name="Venter J.C."/>
        </authorList>
    </citation>
    <scope>NUCLEOTIDE SEQUENCE [LARGE SCALE GENOMIC DNA]</scope>
    <source>
        <strain evidence="2 3">3TCK</strain>
    </source>
</reference>
<proteinExistence type="predicted"/>
<gene>
    <name evidence="2" type="ORF">P3TCK_07074</name>
</gene>
<dbReference type="PROSITE" id="PS50943">
    <property type="entry name" value="HTH_CROC1"/>
    <property type="match status" value="1"/>
</dbReference>
<dbReference type="InterPro" id="IPR010982">
    <property type="entry name" value="Lambda_DNA-bd_dom_sf"/>
</dbReference>
<dbReference type="InterPro" id="IPR001387">
    <property type="entry name" value="Cro/C1-type_HTH"/>
</dbReference>
<evidence type="ECO:0000313" key="2">
    <source>
        <dbReference type="EMBL" id="EAS41108.1"/>
    </source>
</evidence>
<dbReference type="HOGENOM" id="CLU_1088354_0_0_6"/>
<accession>Q1YXY9</accession>
<dbReference type="Gene3D" id="1.10.260.40">
    <property type="entry name" value="lambda repressor-like DNA-binding domains"/>
    <property type="match status" value="1"/>
</dbReference>
<name>Q1YXY9_9GAMM</name>
<dbReference type="OrthoDB" id="9342548at2"/>
<dbReference type="Proteomes" id="UP000003789">
    <property type="component" value="Unassembled WGS sequence"/>
</dbReference>
<organism evidence="2 3">
    <name type="scientific">Photobacterium profundum 3TCK</name>
    <dbReference type="NCBI Taxonomy" id="314280"/>
    <lineage>
        <taxon>Bacteria</taxon>
        <taxon>Pseudomonadati</taxon>
        <taxon>Pseudomonadota</taxon>
        <taxon>Gammaproteobacteria</taxon>
        <taxon>Vibrionales</taxon>
        <taxon>Vibrionaceae</taxon>
        <taxon>Photobacterium</taxon>
    </lineage>
</organism>
<evidence type="ECO:0000313" key="3">
    <source>
        <dbReference type="Proteomes" id="UP000003789"/>
    </source>
</evidence>
<dbReference type="SUPFAM" id="SSF47413">
    <property type="entry name" value="lambda repressor-like DNA-binding domains"/>
    <property type="match status" value="1"/>
</dbReference>
<dbReference type="AlphaFoldDB" id="Q1YXY9"/>
<dbReference type="Pfam" id="PF01381">
    <property type="entry name" value="HTH_3"/>
    <property type="match status" value="1"/>
</dbReference>
<feature type="domain" description="HTH cro/C1-type" evidence="1">
    <location>
        <begin position="12"/>
        <end position="66"/>
    </location>
</feature>
<dbReference type="EMBL" id="AAPH01000040">
    <property type="protein sequence ID" value="EAS41108.1"/>
    <property type="molecule type" value="Genomic_DNA"/>
</dbReference>
<protein>
    <recommendedName>
        <fullName evidence="1">HTH cro/C1-type domain-containing protein</fullName>
    </recommendedName>
</protein>
<dbReference type="GO" id="GO:0003677">
    <property type="term" value="F:DNA binding"/>
    <property type="evidence" value="ECO:0007669"/>
    <property type="project" value="InterPro"/>
</dbReference>
<sequence length="252" mass="28786">MDELNHVICEMLKRQLKKSGIAYKEVATQLEVSEVSIKRLLNGHQSLSLSRVREISQLLQIPLSSIIAEAEESMAVVSIFTKEQDHSFYEMPELYTIFHEIVNKNAGSKQLMELFGLNEPSMYLYIRELEKLGLISILFGLAFKLSVPKNIAFSDSAKFPILFKNKVIENLQKQVQKIDSNNKNAYLIISQLRLTEDEFRQYNLKLEEVMLDALKLSQTRGASSINTNEYTIVDMGARGIHHPELKVPVNII</sequence>